<sequence>MFINGRKIVERWDLISARNLRFLLNFNSILWLALLNFFQATSKEFSIGPGQGEHEKSDPMIPVRTTSSNLKSILTIYEGGFIL</sequence>
<reference evidence="2 3" key="1">
    <citation type="submission" date="2013-11" db="EMBL/GenBank/DDBJ databases">
        <title>Draft genome of the bovine lungworm Dictyocaulus viviparus.</title>
        <authorList>
            <person name="Mitreva M."/>
        </authorList>
    </citation>
    <scope>NUCLEOTIDE SEQUENCE [LARGE SCALE GENOMIC DNA]</scope>
    <source>
        <strain evidence="2 3">HannoverDv2000</strain>
    </source>
</reference>
<dbReference type="Proteomes" id="UP000053766">
    <property type="component" value="Unassembled WGS sequence"/>
</dbReference>
<reference evidence="3" key="2">
    <citation type="journal article" date="2016" name="Sci. Rep.">
        <title>Dictyocaulus viviparus genome, variome and transcriptome elucidate lungworm biology and support future intervention.</title>
        <authorList>
            <person name="McNulty S.N."/>
            <person name="Strube C."/>
            <person name="Rosa B.A."/>
            <person name="Martin J.C."/>
            <person name="Tyagi R."/>
            <person name="Choi Y.J."/>
            <person name="Wang Q."/>
            <person name="Hallsworth Pepin K."/>
            <person name="Zhang X."/>
            <person name="Ozersky P."/>
            <person name="Wilson R.K."/>
            <person name="Sternberg P.W."/>
            <person name="Gasser R.B."/>
            <person name="Mitreva M."/>
        </authorList>
    </citation>
    <scope>NUCLEOTIDE SEQUENCE [LARGE SCALE GENOMIC DNA]</scope>
    <source>
        <strain evidence="3">HannoverDv2000</strain>
    </source>
</reference>
<accession>A0A0D8XDI0</accession>
<keyword evidence="1" id="KW-0812">Transmembrane</keyword>
<protein>
    <submittedName>
        <fullName evidence="2">Uncharacterized protein</fullName>
    </submittedName>
</protein>
<dbReference type="EMBL" id="KN716777">
    <property type="protein sequence ID" value="KJH41694.1"/>
    <property type="molecule type" value="Genomic_DNA"/>
</dbReference>
<keyword evidence="3" id="KW-1185">Reference proteome</keyword>
<evidence type="ECO:0000313" key="3">
    <source>
        <dbReference type="Proteomes" id="UP000053766"/>
    </source>
</evidence>
<name>A0A0D8XDI0_DICVI</name>
<evidence type="ECO:0000256" key="1">
    <source>
        <dbReference type="SAM" id="Phobius"/>
    </source>
</evidence>
<organism evidence="2 3">
    <name type="scientific">Dictyocaulus viviparus</name>
    <name type="common">Bovine lungworm</name>
    <dbReference type="NCBI Taxonomy" id="29172"/>
    <lineage>
        <taxon>Eukaryota</taxon>
        <taxon>Metazoa</taxon>
        <taxon>Ecdysozoa</taxon>
        <taxon>Nematoda</taxon>
        <taxon>Chromadorea</taxon>
        <taxon>Rhabditida</taxon>
        <taxon>Rhabditina</taxon>
        <taxon>Rhabditomorpha</taxon>
        <taxon>Strongyloidea</taxon>
        <taxon>Metastrongylidae</taxon>
        <taxon>Dictyocaulus</taxon>
    </lineage>
</organism>
<feature type="transmembrane region" description="Helical" evidence="1">
    <location>
        <begin position="20"/>
        <end position="38"/>
    </location>
</feature>
<keyword evidence="1" id="KW-1133">Transmembrane helix</keyword>
<dbReference type="AlphaFoldDB" id="A0A0D8XDI0"/>
<gene>
    <name evidence="2" type="ORF">DICVIV_12331</name>
</gene>
<proteinExistence type="predicted"/>
<keyword evidence="1" id="KW-0472">Membrane</keyword>
<evidence type="ECO:0000313" key="2">
    <source>
        <dbReference type="EMBL" id="KJH41694.1"/>
    </source>
</evidence>